<dbReference type="PANTHER" id="PTHR43553">
    <property type="entry name" value="HEAVY METAL TRANSPORTER"/>
    <property type="match status" value="1"/>
</dbReference>
<evidence type="ECO:0000256" key="8">
    <source>
        <dbReference type="ARBA" id="ARBA00023136"/>
    </source>
</evidence>
<dbReference type="GO" id="GO:0043190">
    <property type="term" value="C:ATP-binding cassette (ABC) transporter complex"/>
    <property type="evidence" value="ECO:0007669"/>
    <property type="project" value="TreeGrafter"/>
</dbReference>
<reference evidence="10" key="1">
    <citation type="submission" date="2020-10" db="EMBL/GenBank/DDBJ databases">
        <authorList>
            <person name="Gilroy R."/>
        </authorList>
    </citation>
    <scope>NUCLEOTIDE SEQUENCE</scope>
    <source>
        <strain evidence="10">18911</strain>
    </source>
</reference>
<dbReference type="InterPro" id="IPR030947">
    <property type="entry name" value="EcfA_1"/>
</dbReference>
<comment type="subcellular location">
    <subcellularLocation>
        <location evidence="1">Cell membrane</location>
        <topology evidence="1">Peripheral membrane protein</topology>
    </subcellularLocation>
</comment>
<dbReference type="NCBIfam" id="NF010167">
    <property type="entry name" value="PRK13648.1"/>
    <property type="match status" value="1"/>
</dbReference>
<dbReference type="GO" id="GO:0016887">
    <property type="term" value="F:ATP hydrolysis activity"/>
    <property type="evidence" value="ECO:0007669"/>
    <property type="project" value="InterPro"/>
</dbReference>
<dbReference type="PROSITE" id="PS50893">
    <property type="entry name" value="ABC_TRANSPORTER_2"/>
    <property type="match status" value="1"/>
</dbReference>
<reference evidence="10" key="2">
    <citation type="journal article" date="2021" name="PeerJ">
        <title>Extensive microbial diversity within the chicken gut microbiome revealed by metagenomics and culture.</title>
        <authorList>
            <person name="Gilroy R."/>
            <person name="Ravi A."/>
            <person name="Getino M."/>
            <person name="Pursley I."/>
            <person name="Horton D.L."/>
            <person name="Alikhan N.F."/>
            <person name="Baker D."/>
            <person name="Gharbi K."/>
            <person name="Hall N."/>
            <person name="Watson M."/>
            <person name="Adriaenssens E.M."/>
            <person name="Foster-Nyarko E."/>
            <person name="Jarju S."/>
            <person name="Secka A."/>
            <person name="Antonio M."/>
            <person name="Oren A."/>
            <person name="Chaudhuri R.R."/>
            <person name="La Ragione R."/>
            <person name="Hildebrand F."/>
            <person name="Pallen M.J."/>
        </authorList>
    </citation>
    <scope>NUCLEOTIDE SEQUENCE</scope>
    <source>
        <strain evidence="10">18911</strain>
    </source>
</reference>
<dbReference type="InterPro" id="IPR017871">
    <property type="entry name" value="ABC_transporter-like_CS"/>
</dbReference>
<sequence length="310" mass="33188">MSDKGTESAANGAPQVTENSITAGQNDALIVAKDVTYSYRNGEQVSRGVKGVDLEIRGGEFVVVLGRNGSGKSTLAKLLNGFLVPDEGTVTVNGVDTADDDKIFDVRSTVGMVFQNPDNQMVASVIESDVAFGPENLGVPRDEIEERVTEALETVGMESYRTGSPNRLSGGQKQRIAIAAILAMRPKAIVLDESTAMLDPKGRREIMDTILKLQREKGMAVVLITHYMDEAIAADKIHIMNDGEIIASGTPREVFQNEAAIQRAGLELPVAAKVALNLKKAGLNIGFALTDEELAEEVAVALTEEKCESK</sequence>
<dbReference type="FunFam" id="3.40.50.300:FF:000224">
    <property type="entry name" value="Energy-coupling factor transporter ATP-binding protein EcfA"/>
    <property type="match status" value="1"/>
</dbReference>
<dbReference type="InterPro" id="IPR003439">
    <property type="entry name" value="ABC_transporter-like_ATP-bd"/>
</dbReference>
<organism evidence="10 11">
    <name type="scientific">Candidatus Stercoripulliclostridium merdigallinarum</name>
    <dbReference type="NCBI Taxonomy" id="2840951"/>
    <lineage>
        <taxon>Bacteria</taxon>
        <taxon>Bacillati</taxon>
        <taxon>Bacillota</taxon>
        <taxon>Clostridia</taxon>
        <taxon>Eubacteriales</taxon>
        <taxon>Candidatus Stercoripulliclostridium</taxon>
    </lineage>
</organism>
<dbReference type="CDD" id="cd03225">
    <property type="entry name" value="ABC_cobalt_CbiO_domain1"/>
    <property type="match status" value="1"/>
</dbReference>
<evidence type="ECO:0000256" key="2">
    <source>
        <dbReference type="ARBA" id="ARBA00005417"/>
    </source>
</evidence>
<accession>A0A9D1MIY6</accession>
<comment type="similarity">
    <text evidence="2">Belongs to the ABC transporter superfamily.</text>
</comment>
<keyword evidence="8" id="KW-0472">Membrane</keyword>
<dbReference type="InterPro" id="IPR050095">
    <property type="entry name" value="ECF_ABC_transporter_ATP-bd"/>
</dbReference>
<dbReference type="GO" id="GO:0005524">
    <property type="term" value="F:ATP binding"/>
    <property type="evidence" value="ECO:0007669"/>
    <property type="project" value="UniProtKB-KW"/>
</dbReference>
<keyword evidence="7" id="KW-1278">Translocase</keyword>
<dbReference type="SUPFAM" id="SSF52540">
    <property type="entry name" value="P-loop containing nucleoside triphosphate hydrolases"/>
    <property type="match status" value="1"/>
</dbReference>
<evidence type="ECO:0000313" key="10">
    <source>
        <dbReference type="EMBL" id="HIU60976.1"/>
    </source>
</evidence>
<keyword evidence="5" id="KW-0547">Nucleotide-binding</keyword>
<keyword evidence="6" id="KW-0067">ATP-binding</keyword>
<dbReference type="SMART" id="SM00382">
    <property type="entry name" value="AAA"/>
    <property type="match status" value="1"/>
</dbReference>
<dbReference type="Proteomes" id="UP000824094">
    <property type="component" value="Unassembled WGS sequence"/>
</dbReference>
<evidence type="ECO:0000313" key="11">
    <source>
        <dbReference type="Proteomes" id="UP000824094"/>
    </source>
</evidence>
<feature type="domain" description="ABC transporter" evidence="9">
    <location>
        <begin position="30"/>
        <end position="267"/>
    </location>
</feature>
<proteinExistence type="inferred from homology"/>
<protein>
    <submittedName>
        <fullName evidence="10">Energy-coupling factor transporter ATPase</fullName>
    </submittedName>
</protein>
<dbReference type="InterPro" id="IPR027417">
    <property type="entry name" value="P-loop_NTPase"/>
</dbReference>
<evidence type="ECO:0000256" key="4">
    <source>
        <dbReference type="ARBA" id="ARBA00022475"/>
    </source>
</evidence>
<dbReference type="EMBL" id="DVNF01000183">
    <property type="protein sequence ID" value="HIU60976.1"/>
    <property type="molecule type" value="Genomic_DNA"/>
</dbReference>
<evidence type="ECO:0000259" key="9">
    <source>
        <dbReference type="PROSITE" id="PS50893"/>
    </source>
</evidence>
<evidence type="ECO:0000256" key="6">
    <source>
        <dbReference type="ARBA" id="ARBA00022840"/>
    </source>
</evidence>
<keyword evidence="4" id="KW-1003">Cell membrane</keyword>
<dbReference type="PANTHER" id="PTHR43553:SF24">
    <property type="entry name" value="ENERGY-COUPLING FACTOR TRANSPORTER ATP-BINDING PROTEIN ECFA1"/>
    <property type="match status" value="1"/>
</dbReference>
<dbReference type="InterPro" id="IPR003593">
    <property type="entry name" value="AAA+_ATPase"/>
</dbReference>
<dbReference type="NCBIfam" id="TIGR04520">
    <property type="entry name" value="ECF_ATPase_1"/>
    <property type="match status" value="1"/>
</dbReference>
<dbReference type="PROSITE" id="PS00211">
    <property type="entry name" value="ABC_TRANSPORTER_1"/>
    <property type="match status" value="1"/>
</dbReference>
<evidence type="ECO:0000256" key="3">
    <source>
        <dbReference type="ARBA" id="ARBA00022448"/>
    </source>
</evidence>
<name>A0A9D1MIY6_9FIRM</name>
<dbReference type="Pfam" id="PF00005">
    <property type="entry name" value="ABC_tran"/>
    <property type="match status" value="1"/>
</dbReference>
<evidence type="ECO:0000256" key="1">
    <source>
        <dbReference type="ARBA" id="ARBA00004202"/>
    </source>
</evidence>
<dbReference type="Gene3D" id="3.40.50.300">
    <property type="entry name" value="P-loop containing nucleotide triphosphate hydrolases"/>
    <property type="match status" value="1"/>
</dbReference>
<gene>
    <name evidence="10" type="ORF">IAB05_06255</name>
</gene>
<keyword evidence="3" id="KW-0813">Transport</keyword>
<dbReference type="GO" id="GO:0042626">
    <property type="term" value="F:ATPase-coupled transmembrane transporter activity"/>
    <property type="evidence" value="ECO:0007669"/>
    <property type="project" value="TreeGrafter"/>
</dbReference>
<evidence type="ECO:0000256" key="5">
    <source>
        <dbReference type="ARBA" id="ARBA00022741"/>
    </source>
</evidence>
<evidence type="ECO:0000256" key="7">
    <source>
        <dbReference type="ARBA" id="ARBA00022967"/>
    </source>
</evidence>
<dbReference type="AlphaFoldDB" id="A0A9D1MIY6"/>
<dbReference type="InterPro" id="IPR015856">
    <property type="entry name" value="ABC_transpr_CbiO/EcfA_su"/>
</dbReference>
<comment type="caution">
    <text evidence="10">The sequence shown here is derived from an EMBL/GenBank/DDBJ whole genome shotgun (WGS) entry which is preliminary data.</text>
</comment>